<dbReference type="Ensembl" id="ENSNFUT00015036443.1">
    <property type="protein sequence ID" value="ENSNFUP00015034887.1"/>
    <property type="gene ID" value="ENSNFUG00015016989.1"/>
</dbReference>
<evidence type="ECO:0000256" key="3">
    <source>
        <dbReference type="ARBA" id="ARBA00022723"/>
    </source>
</evidence>
<feature type="domain" description="C2H2-type" evidence="14">
    <location>
        <begin position="193"/>
        <end position="222"/>
    </location>
</feature>
<dbReference type="AlphaFoldDB" id="A0A8C6MLL1"/>
<feature type="domain" description="C2H2-type" evidence="14">
    <location>
        <begin position="251"/>
        <end position="278"/>
    </location>
</feature>
<feature type="domain" description="C2H2-type" evidence="14">
    <location>
        <begin position="279"/>
        <end position="306"/>
    </location>
</feature>
<keyword evidence="16" id="KW-1185">Reference proteome</keyword>
<dbReference type="PROSITE" id="PS00028">
    <property type="entry name" value="ZINC_FINGER_C2H2_1"/>
    <property type="match status" value="8"/>
</dbReference>
<dbReference type="Gene3D" id="3.30.160.60">
    <property type="entry name" value="Classic Zinc Finger"/>
    <property type="match status" value="8"/>
</dbReference>
<dbReference type="Pfam" id="PF00096">
    <property type="entry name" value="zf-C2H2"/>
    <property type="match status" value="8"/>
</dbReference>
<keyword evidence="13" id="KW-1133">Transmembrane helix</keyword>
<feature type="domain" description="C2H2-type" evidence="14">
    <location>
        <begin position="419"/>
        <end position="446"/>
    </location>
</feature>
<evidence type="ECO:0000256" key="2">
    <source>
        <dbReference type="ARBA" id="ARBA00006991"/>
    </source>
</evidence>
<dbReference type="PANTHER" id="PTHR23226:SF416">
    <property type="entry name" value="FI01424P"/>
    <property type="match status" value="1"/>
</dbReference>
<proteinExistence type="inferred from homology"/>
<protein>
    <recommendedName>
        <fullName evidence="14">C2H2-type domain-containing protein</fullName>
    </recommendedName>
</protein>
<dbReference type="SUPFAM" id="SSF57667">
    <property type="entry name" value="beta-beta-alpha zinc fingers"/>
    <property type="match status" value="5"/>
</dbReference>
<name>A0A8C6MLL1_NOTFU</name>
<reference evidence="15" key="1">
    <citation type="submission" date="2025-08" db="UniProtKB">
        <authorList>
            <consortium name="Ensembl"/>
        </authorList>
    </citation>
    <scope>IDENTIFICATION</scope>
</reference>
<evidence type="ECO:0000256" key="13">
    <source>
        <dbReference type="SAM" id="Phobius"/>
    </source>
</evidence>
<organism evidence="15 16">
    <name type="scientific">Nothobranchius furzeri</name>
    <name type="common">Turquoise killifish</name>
    <dbReference type="NCBI Taxonomy" id="105023"/>
    <lineage>
        <taxon>Eukaryota</taxon>
        <taxon>Metazoa</taxon>
        <taxon>Chordata</taxon>
        <taxon>Craniata</taxon>
        <taxon>Vertebrata</taxon>
        <taxon>Euteleostomi</taxon>
        <taxon>Actinopterygii</taxon>
        <taxon>Neopterygii</taxon>
        <taxon>Teleostei</taxon>
        <taxon>Neoteleostei</taxon>
        <taxon>Acanthomorphata</taxon>
        <taxon>Ovalentaria</taxon>
        <taxon>Atherinomorphae</taxon>
        <taxon>Cyprinodontiformes</taxon>
        <taxon>Nothobranchiidae</taxon>
        <taxon>Nothobranchius</taxon>
    </lineage>
</organism>
<keyword evidence="5 11" id="KW-0863">Zinc-finger</keyword>
<dbReference type="GO" id="GO:0008270">
    <property type="term" value="F:zinc ion binding"/>
    <property type="evidence" value="ECO:0007669"/>
    <property type="project" value="UniProtKB-KW"/>
</dbReference>
<evidence type="ECO:0000256" key="11">
    <source>
        <dbReference type="PROSITE-ProRule" id="PRU00042"/>
    </source>
</evidence>
<feature type="domain" description="C2H2-type" evidence="14">
    <location>
        <begin position="363"/>
        <end position="390"/>
    </location>
</feature>
<feature type="domain" description="C2H2-type" evidence="14">
    <location>
        <begin position="391"/>
        <end position="418"/>
    </location>
</feature>
<evidence type="ECO:0000256" key="5">
    <source>
        <dbReference type="ARBA" id="ARBA00022771"/>
    </source>
</evidence>
<feature type="region of interest" description="Disordered" evidence="12">
    <location>
        <begin position="110"/>
        <end position="185"/>
    </location>
</feature>
<feature type="domain" description="C2H2-type" evidence="14">
    <location>
        <begin position="335"/>
        <end position="362"/>
    </location>
</feature>
<keyword evidence="6" id="KW-0862">Zinc</keyword>
<keyword evidence="3" id="KW-0479">Metal-binding</keyword>
<dbReference type="PROSITE" id="PS50157">
    <property type="entry name" value="ZINC_FINGER_C2H2_2"/>
    <property type="match status" value="8"/>
</dbReference>
<dbReference type="FunFam" id="3.30.160.60:FF:000508">
    <property type="entry name" value="Myeloid zinc finger 1"/>
    <property type="match status" value="3"/>
</dbReference>
<dbReference type="FunFam" id="3.30.160.60:FF:000100">
    <property type="entry name" value="Zinc finger 45-like"/>
    <property type="match status" value="1"/>
</dbReference>
<dbReference type="SMART" id="SM00355">
    <property type="entry name" value="ZnF_C2H2"/>
    <property type="match status" value="8"/>
</dbReference>
<dbReference type="GO" id="GO:0000978">
    <property type="term" value="F:RNA polymerase II cis-regulatory region sequence-specific DNA binding"/>
    <property type="evidence" value="ECO:0007669"/>
    <property type="project" value="TreeGrafter"/>
</dbReference>
<dbReference type="FunFam" id="3.30.160.60:FF:000478">
    <property type="entry name" value="Zinc finger protein 133"/>
    <property type="match status" value="1"/>
</dbReference>
<dbReference type="GO" id="GO:0042802">
    <property type="term" value="F:identical protein binding"/>
    <property type="evidence" value="ECO:0007669"/>
    <property type="project" value="UniProtKB-ARBA"/>
</dbReference>
<comment type="subcellular location">
    <subcellularLocation>
        <location evidence="1">Nucleus</location>
    </subcellularLocation>
</comment>
<evidence type="ECO:0000313" key="16">
    <source>
        <dbReference type="Proteomes" id="UP000694548"/>
    </source>
</evidence>
<keyword evidence="4" id="KW-0677">Repeat</keyword>
<sequence>SSNSNANYVHLYLRTLPHVQLKLVLFQEYSYWFAKSVSASQVFLKTSDQPQTAIGATLVTTQHWLYIFLISQTPLAIFPVLLLPVLFYILLFFSIAVTIKSEEDEEKPLFSQLHQQQIEDRDVQNSTSADQMKAETGGETSRIPDLNPYDQTSYSSETEVSGDDEEDDDVIQDSELSNSGSSESDVKAVNKSFSCHECGKQFLHKWSLQKHVRVTSHSEMGSPGCLANNKSVTTMQPLESCGKVLKKQKSFSCNDCGKIFSVKSRLNRHMSVHTGEKPFACELCDQRFSRKAHLHDHTRVHTGQKPFACELCEQRFSFKATLNRHLRVHTGQKPFVCKLCGQTFSSKPTLNSHMRVHTGQKPFACENCGQRFSYKANLNTHMRVHTGQKPFACDFCGQRFVHKATLNGHLRVHTGEKPFVCELCGQRFSQRTSLSRHIRVHTGQKPFLLT</sequence>
<dbReference type="GeneTree" id="ENSGT00940000157046"/>
<dbReference type="GO" id="GO:0000981">
    <property type="term" value="F:DNA-binding transcription factor activity, RNA polymerase II-specific"/>
    <property type="evidence" value="ECO:0007669"/>
    <property type="project" value="TreeGrafter"/>
</dbReference>
<feature type="domain" description="C2H2-type" evidence="14">
    <location>
        <begin position="307"/>
        <end position="334"/>
    </location>
</feature>
<reference evidence="15" key="2">
    <citation type="submission" date="2025-09" db="UniProtKB">
        <authorList>
            <consortium name="Ensembl"/>
        </authorList>
    </citation>
    <scope>IDENTIFICATION</scope>
</reference>
<dbReference type="PANTHER" id="PTHR23226">
    <property type="entry name" value="ZINC FINGER AND SCAN DOMAIN-CONTAINING"/>
    <property type="match status" value="1"/>
</dbReference>
<keyword evidence="10" id="KW-0539">Nucleus</keyword>
<keyword evidence="13" id="KW-0472">Membrane</keyword>
<dbReference type="InterPro" id="IPR013087">
    <property type="entry name" value="Znf_C2H2_type"/>
</dbReference>
<evidence type="ECO:0000256" key="7">
    <source>
        <dbReference type="ARBA" id="ARBA00023015"/>
    </source>
</evidence>
<evidence type="ECO:0000256" key="4">
    <source>
        <dbReference type="ARBA" id="ARBA00022737"/>
    </source>
</evidence>
<feature type="compositionally biased region" description="Acidic residues" evidence="12">
    <location>
        <begin position="160"/>
        <end position="172"/>
    </location>
</feature>
<keyword evidence="7" id="KW-0805">Transcription regulation</keyword>
<evidence type="ECO:0000256" key="12">
    <source>
        <dbReference type="SAM" id="MobiDB-lite"/>
    </source>
</evidence>
<dbReference type="FunFam" id="3.30.160.60:FF:002343">
    <property type="entry name" value="Zinc finger protein 33A"/>
    <property type="match status" value="1"/>
</dbReference>
<evidence type="ECO:0000256" key="9">
    <source>
        <dbReference type="ARBA" id="ARBA00023163"/>
    </source>
</evidence>
<evidence type="ECO:0000256" key="10">
    <source>
        <dbReference type="ARBA" id="ARBA00023242"/>
    </source>
</evidence>
<dbReference type="Proteomes" id="UP000694548">
    <property type="component" value="Unassembled WGS sequence"/>
</dbReference>
<evidence type="ECO:0000256" key="1">
    <source>
        <dbReference type="ARBA" id="ARBA00004123"/>
    </source>
</evidence>
<evidence type="ECO:0000256" key="6">
    <source>
        <dbReference type="ARBA" id="ARBA00022833"/>
    </source>
</evidence>
<comment type="similarity">
    <text evidence="2">Belongs to the krueppel C2H2-type zinc-finger protein family.</text>
</comment>
<evidence type="ECO:0000259" key="14">
    <source>
        <dbReference type="PROSITE" id="PS50157"/>
    </source>
</evidence>
<keyword evidence="13" id="KW-0812">Transmembrane</keyword>
<feature type="transmembrane region" description="Helical" evidence="13">
    <location>
        <begin position="75"/>
        <end position="99"/>
    </location>
</feature>
<feature type="compositionally biased region" description="Low complexity" evidence="12">
    <location>
        <begin position="173"/>
        <end position="183"/>
    </location>
</feature>
<dbReference type="InterPro" id="IPR036236">
    <property type="entry name" value="Znf_C2H2_sf"/>
</dbReference>
<evidence type="ECO:0000256" key="8">
    <source>
        <dbReference type="ARBA" id="ARBA00023125"/>
    </source>
</evidence>
<keyword evidence="9" id="KW-0804">Transcription</keyword>
<evidence type="ECO:0000313" key="15">
    <source>
        <dbReference type="Ensembl" id="ENSNFUP00015034887.1"/>
    </source>
</evidence>
<accession>A0A8C6MLL1</accession>
<dbReference type="FunFam" id="3.30.160.60:FF:000912">
    <property type="entry name" value="Zinc finger protein 660"/>
    <property type="match status" value="2"/>
</dbReference>
<keyword evidence="8" id="KW-0238">DNA-binding</keyword>
<dbReference type="GO" id="GO:0005634">
    <property type="term" value="C:nucleus"/>
    <property type="evidence" value="ECO:0007669"/>
    <property type="project" value="UniProtKB-SubCell"/>
</dbReference>